<dbReference type="Gene3D" id="1.10.238.100">
    <property type="entry name" value="YAP1 redox domain. Chain B"/>
    <property type="match status" value="1"/>
</dbReference>
<gene>
    <name evidence="7" type="ORF">PCL_03710</name>
</gene>
<keyword evidence="3" id="KW-0539">Nucleus</keyword>
<accession>A0A2U3EPS6</accession>
<dbReference type="SMART" id="SM00338">
    <property type="entry name" value="BRLZ"/>
    <property type="match status" value="1"/>
</dbReference>
<evidence type="ECO:0000313" key="8">
    <source>
        <dbReference type="Proteomes" id="UP000245956"/>
    </source>
</evidence>
<dbReference type="EMBL" id="LCWV01000001">
    <property type="protein sequence ID" value="PWI76516.1"/>
    <property type="molecule type" value="Genomic_DNA"/>
</dbReference>
<dbReference type="PROSITE" id="PS50217">
    <property type="entry name" value="BZIP"/>
    <property type="match status" value="1"/>
</dbReference>
<evidence type="ECO:0000256" key="4">
    <source>
        <dbReference type="ARBA" id="ARBA00038132"/>
    </source>
</evidence>
<name>A0A2U3EPS6_PURLI</name>
<dbReference type="GO" id="GO:0034599">
    <property type="term" value="P:cellular response to oxidative stress"/>
    <property type="evidence" value="ECO:0007669"/>
    <property type="project" value="UniProtKB-ARBA"/>
</dbReference>
<feature type="region of interest" description="Disordered" evidence="5">
    <location>
        <begin position="92"/>
        <end position="198"/>
    </location>
</feature>
<dbReference type="PANTHER" id="PTHR40621">
    <property type="entry name" value="TRANSCRIPTION FACTOR KAPC-RELATED"/>
    <property type="match status" value="1"/>
</dbReference>
<dbReference type="AlphaFoldDB" id="A0A2U3EPS6"/>
<feature type="compositionally biased region" description="Basic and acidic residues" evidence="5">
    <location>
        <begin position="132"/>
        <end position="143"/>
    </location>
</feature>
<dbReference type="InterPro" id="IPR050936">
    <property type="entry name" value="AP-1-like"/>
</dbReference>
<feature type="compositionally biased region" description="Polar residues" evidence="5">
    <location>
        <begin position="291"/>
        <end position="326"/>
    </location>
</feature>
<evidence type="ECO:0000259" key="6">
    <source>
        <dbReference type="PROSITE" id="PS50217"/>
    </source>
</evidence>
<reference evidence="7 8" key="1">
    <citation type="journal article" date="2016" name="Front. Microbiol.">
        <title>Genome and transcriptome sequences reveal the specific parasitism of the nematophagous Purpureocillium lilacinum 36-1.</title>
        <authorList>
            <person name="Xie J."/>
            <person name="Li S."/>
            <person name="Mo C."/>
            <person name="Xiao X."/>
            <person name="Peng D."/>
            <person name="Wang G."/>
            <person name="Xiao Y."/>
        </authorList>
    </citation>
    <scope>NUCLEOTIDE SEQUENCE [LARGE SCALE GENOMIC DNA]</scope>
    <source>
        <strain evidence="7 8">36-1</strain>
    </source>
</reference>
<dbReference type="GO" id="GO:0001228">
    <property type="term" value="F:DNA-binding transcription activator activity, RNA polymerase II-specific"/>
    <property type="evidence" value="ECO:0007669"/>
    <property type="project" value="TreeGrafter"/>
</dbReference>
<dbReference type="InterPro" id="IPR023167">
    <property type="entry name" value="Yap1_redox_dom_sf"/>
</dbReference>
<dbReference type="SUPFAM" id="SSF111430">
    <property type="entry name" value="YAP1 redox domain"/>
    <property type="match status" value="1"/>
</dbReference>
<dbReference type="Pfam" id="PF00170">
    <property type="entry name" value="bZIP_1"/>
    <property type="match status" value="1"/>
</dbReference>
<feature type="compositionally biased region" description="Low complexity" evidence="5">
    <location>
        <begin position="358"/>
        <end position="379"/>
    </location>
</feature>
<evidence type="ECO:0000256" key="1">
    <source>
        <dbReference type="ARBA" id="ARBA00004123"/>
    </source>
</evidence>
<feature type="region of interest" description="Disordered" evidence="5">
    <location>
        <begin position="279"/>
        <end position="395"/>
    </location>
</feature>
<feature type="compositionally biased region" description="Polar residues" evidence="5">
    <location>
        <begin position="380"/>
        <end position="391"/>
    </location>
</feature>
<dbReference type="InterPro" id="IPR004827">
    <property type="entry name" value="bZIP"/>
</dbReference>
<dbReference type="InterPro" id="IPR013910">
    <property type="entry name" value="TF_PAP1"/>
</dbReference>
<organism evidence="7 8">
    <name type="scientific">Purpureocillium lilacinum</name>
    <name type="common">Paecilomyces lilacinus</name>
    <dbReference type="NCBI Taxonomy" id="33203"/>
    <lineage>
        <taxon>Eukaryota</taxon>
        <taxon>Fungi</taxon>
        <taxon>Dikarya</taxon>
        <taxon>Ascomycota</taxon>
        <taxon>Pezizomycotina</taxon>
        <taxon>Sordariomycetes</taxon>
        <taxon>Hypocreomycetidae</taxon>
        <taxon>Hypocreales</taxon>
        <taxon>Ophiocordycipitaceae</taxon>
        <taxon>Purpureocillium</taxon>
    </lineage>
</organism>
<evidence type="ECO:0000313" key="7">
    <source>
        <dbReference type="EMBL" id="PWI76516.1"/>
    </source>
</evidence>
<feature type="compositionally biased region" description="Polar residues" evidence="5">
    <location>
        <begin position="336"/>
        <end position="345"/>
    </location>
</feature>
<dbReference type="PROSITE" id="PS00036">
    <property type="entry name" value="BZIP_BASIC"/>
    <property type="match status" value="1"/>
</dbReference>
<dbReference type="InterPro" id="IPR046347">
    <property type="entry name" value="bZIP_sf"/>
</dbReference>
<dbReference type="GO" id="GO:0000976">
    <property type="term" value="F:transcription cis-regulatory region binding"/>
    <property type="evidence" value="ECO:0007669"/>
    <property type="project" value="InterPro"/>
</dbReference>
<feature type="compositionally biased region" description="Basic and acidic residues" evidence="5">
    <location>
        <begin position="189"/>
        <end position="198"/>
    </location>
</feature>
<evidence type="ECO:0000256" key="5">
    <source>
        <dbReference type="SAM" id="MobiDB-lite"/>
    </source>
</evidence>
<dbReference type="CDD" id="cd14688">
    <property type="entry name" value="bZIP_YAP"/>
    <property type="match status" value="1"/>
</dbReference>
<sequence length="615" mass="66248">MASTGNGGGSLPPNFFLTPHQQNLLFAALNANNPQKSAASTTNGGLSLSPNSFKGSPMQNLDNGGFQESPYLDNYDYDFGDSSFDFSFAGGDQAQMIGDVPGTVRTDSTENESNEKRSHPDDEEGDASPGNDSKRRESTDKAPKKPGRKPLTSEPTSVSPVADNVWLGATSNVSASQKRKAQNRAAQRAFRERKEKHLKDLETKVEELEKASEEANHENSKLRAHVDRITSELNQYKQRLAVMSNVKQPVPREKVPFGSAALNNLSDVSFQFEFPKFGALPGPPVAKRPTPASQPISPPQNGQTASPARSQSNDGRSPQSAQQSMQDDLAKFSGIFTPSMSSSHRGGSRASLESAHLSFGGATSSPSASSNSNAGPSSSCGTSPEPSNQSPMGFKPLETLTTIGEEQPATSNTNQPFAQFANVDIGSPSFDWLANQNGGHFDPQLFGDYREPQDNVLSNPNLDDFFSDAFNADFFTPYNMPATTKQAAPKKNLIDEIDAQQNSLDDEPPKNNMNCNQIWYDSLPIDVDSTGSLTRNNREKLQDCPKAQNGEFDLDGLCSELTKKAKCSGSGPVVGEKDFDTILKKYMGKDVSTDCVANSLGISVTQEQPNGVSMT</sequence>
<evidence type="ECO:0000256" key="2">
    <source>
        <dbReference type="ARBA" id="ARBA00004496"/>
    </source>
</evidence>
<dbReference type="Proteomes" id="UP000245956">
    <property type="component" value="Unassembled WGS sequence"/>
</dbReference>
<evidence type="ECO:0000256" key="3">
    <source>
        <dbReference type="ARBA" id="ARBA00023242"/>
    </source>
</evidence>
<comment type="caution">
    <text evidence="7">The sequence shown here is derived from an EMBL/GenBank/DDBJ whole genome shotgun (WGS) entry which is preliminary data.</text>
</comment>
<dbReference type="Pfam" id="PF08601">
    <property type="entry name" value="PAP1"/>
    <property type="match status" value="2"/>
</dbReference>
<dbReference type="GO" id="GO:0005737">
    <property type="term" value="C:cytoplasm"/>
    <property type="evidence" value="ECO:0007669"/>
    <property type="project" value="UniProtKB-SubCell"/>
</dbReference>
<feature type="compositionally biased region" description="Polar residues" evidence="5">
    <location>
        <begin position="34"/>
        <end position="62"/>
    </location>
</feature>
<proteinExistence type="inferred from homology"/>
<feature type="domain" description="BZIP" evidence="6">
    <location>
        <begin position="177"/>
        <end position="236"/>
    </location>
</feature>
<dbReference type="PANTHER" id="PTHR40621:SF6">
    <property type="entry name" value="AP-1-LIKE TRANSCRIPTION FACTOR YAP1-RELATED"/>
    <property type="match status" value="1"/>
</dbReference>
<dbReference type="FunFam" id="1.20.5.170:FF:000067">
    <property type="entry name" value="BZIP transcription factor"/>
    <property type="match status" value="1"/>
</dbReference>
<comment type="subcellular location">
    <subcellularLocation>
        <location evidence="2">Cytoplasm</location>
    </subcellularLocation>
    <subcellularLocation>
        <location evidence="1">Nucleus</location>
    </subcellularLocation>
</comment>
<dbReference type="GO" id="GO:0090575">
    <property type="term" value="C:RNA polymerase II transcription regulator complex"/>
    <property type="evidence" value="ECO:0007669"/>
    <property type="project" value="TreeGrafter"/>
</dbReference>
<feature type="region of interest" description="Disordered" evidence="5">
    <location>
        <begin position="34"/>
        <end position="69"/>
    </location>
</feature>
<dbReference type="Gene3D" id="1.20.5.170">
    <property type="match status" value="1"/>
</dbReference>
<protein>
    <submittedName>
        <fullName evidence="7">AP-1-like protein</fullName>
    </submittedName>
</protein>
<dbReference type="SUPFAM" id="SSF57959">
    <property type="entry name" value="Leucine zipper domain"/>
    <property type="match status" value="1"/>
</dbReference>
<comment type="similarity">
    <text evidence="4">Belongs to the bZIP family. YAP subfamily.</text>
</comment>